<dbReference type="AlphaFoldDB" id="A0A7R8W375"/>
<protein>
    <submittedName>
        <fullName evidence="2">Uncharacterized protein</fullName>
    </submittedName>
</protein>
<dbReference type="SMART" id="SM00735">
    <property type="entry name" value="ZM"/>
    <property type="match status" value="1"/>
</dbReference>
<proteinExistence type="predicted"/>
<sequence>MPTFSSSHHYSTTLPHYSSSYDSRSTGYEFSGPSHVTQTSTLNRTSSFKRSPIMRRDLSRDWQEETESQEIRNQPYRTFPVITPSVKVKRDIPTGTWLREPRKSDYARKKDSSHKVEFAIDDHRTVTNKQFNSPIGLYSSDNLSGTIRQQTGYNAPSSALNRMRPTVQYDPAKSATFQAIQEMEHPGVREEKPATQKVYSAPSHAQPNW</sequence>
<gene>
    <name evidence="2" type="ORF">CTOB1V02_LOCUS880</name>
</gene>
<evidence type="ECO:0000256" key="1">
    <source>
        <dbReference type="SAM" id="MobiDB-lite"/>
    </source>
</evidence>
<feature type="compositionally biased region" description="Polar residues" evidence="1">
    <location>
        <begin position="1"/>
        <end position="49"/>
    </location>
</feature>
<feature type="compositionally biased region" description="Basic and acidic residues" evidence="1">
    <location>
        <begin position="185"/>
        <end position="194"/>
    </location>
</feature>
<organism evidence="2">
    <name type="scientific">Cyprideis torosa</name>
    <dbReference type="NCBI Taxonomy" id="163714"/>
    <lineage>
        <taxon>Eukaryota</taxon>
        <taxon>Metazoa</taxon>
        <taxon>Ecdysozoa</taxon>
        <taxon>Arthropoda</taxon>
        <taxon>Crustacea</taxon>
        <taxon>Oligostraca</taxon>
        <taxon>Ostracoda</taxon>
        <taxon>Podocopa</taxon>
        <taxon>Podocopida</taxon>
        <taxon>Cytherocopina</taxon>
        <taxon>Cytheroidea</taxon>
        <taxon>Cytherideidae</taxon>
        <taxon>Cyprideis</taxon>
    </lineage>
</organism>
<accession>A0A7R8W375</accession>
<dbReference type="OrthoDB" id="6348587at2759"/>
<dbReference type="Pfam" id="PF15936">
    <property type="entry name" value="DUF4749"/>
    <property type="match status" value="1"/>
</dbReference>
<feature type="region of interest" description="Disordered" evidence="1">
    <location>
        <begin position="185"/>
        <end position="209"/>
    </location>
</feature>
<name>A0A7R8W375_9CRUS</name>
<evidence type="ECO:0000313" key="2">
    <source>
        <dbReference type="EMBL" id="CAD7222883.1"/>
    </source>
</evidence>
<dbReference type="EMBL" id="OB660116">
    <property type="protein sequence ID" value="CAD7222883.1"/>
    <property type="molecule type" value="Genomic_DNA"/>
</dbReference>
<dbReference type="InterPro" id="IPR006643">
    <property type="entry name" value="Zasp-like_motif"/>
</dbReference>
<feature type="region of interest" description="Disordered" evidence="1">
    <location>
        <begin position="1"/>
        <end position="50"/>
    </location>
</feature>
<dbReference type="InterPro" id="IPR031847">
    <property type="entry name" value="PDLI1-4/Zasp-like_mid"/>
</dbReference>
<reference evidence="2" key="1">
    <citation type="submission" date="2020-11" db="EMBL/GenBank/DDBJ databases">
        <authorList>
            <person name="Tran Van P."/>
        </authorList>
    </citation>
    <scope>NUCLEOTIDE SEQUENCE</scope>
</reference>
<feature type="non-terminal residue" evidence="2">
    <location>
        <position position="209"/>
    </location>
</feature>